<sequence length="379" mass="39078">MADAPMEKSGSSHGKGPAETGPQDDTAFARGLWALQLSLLAAPRYFHLGRALLYEVQNSNEFLSASGPDQAKGAAAAEGAGGKDDESEAEAEPAQEQGNEDGEAGPSSSAHAEEEEEADEEPASDLQLAWEHLETAKLIWSKDKDRFLSELADVHVHLGDIGLENEAFEGALGDYQEAAELLAGLGGDAAAGPSAAPAPSELARRRAEALYKQGVAWQFLDNAGEALSAVQAAGRELDALLASGAEPPSEDLAALRAELEDKTVELRAAVEEQAQATAAVKALLKQYTGALLGSAKDGSGASGVQGASGATLAEPSAEAAPVKDLGVIGRGTKRVTLQPRNAPAAGAEESKAKDAGDDKKRRRLEDLMTGDGGETTTGF</sequence>
<feature type="region of interest" description="Disordered" evidence="3">
    <location>
        <begin position="65"/>
        <end position="124"/>
    </location>
</feature>
<evidence type="ECO:0000259" key="4">
    <source>
        <dbReference type="Pfam" id="PF10516"/>
    </source>
</evidence>
<name>A0AAD9IFG3_PROWI</name>
<dbReference type="InterPro" id="IPR011990">
    <property type="entry name" value="TPR-like_helical_dom_sf"/>
</dbReference>
<feature type="compositionally biased region" description="Low complexity" evidence="3">
    <location>
        <begin position="65"/>
        <end position="78"/>
    </location>
</feature>
<dbReference type="PANTHER" id="PTHR15081">
    <property type="entry name" value="NUCLEAR AUTOANTIGENIC SPERM PROTEIN NASP -RELATED"/>
    <property type="match status" value="1"/>
</dbReference>
<dbReference type="AlphaFoldDB" id="A0AAD9IFG3"/>
<accession>A0AAD9IFG3</accession>
<dbReference type="PANTHER" id="PTHR15081:SF1">
    <property type="entry name" value="NUCLEAR AUTOANTIGENIC SPERM PROTEIN"/>
    <property type="match status" value="1"/>
</dbReference>
<dbReference type="GO" id="GO:0034080">
    <property type="term" value="P:CENP-A containing chromatin assembly"/>
    <property type="evidence" value="ECO:0007669"/>
    <property type="project" value="TreeGrafter"/>
</dbReference>
<evidence type="ECO:0000313" key="6">
    <source>
        <dbReference type="Proteomes" id="UP001255856"/>
    </source>
</evidence>
<organism evidence="5 6">
    <name type="scientific">Prototheca wickerhamii</name>
    <dbReference type="NCBI Taxonomy" id="3111"/>
    <lineage>
        <taxon>Eukaryota</taxon>
        <taxon>Viridiplantae</taxon>
        <taxon>Chlorophyta</taxon>
        <taxon>core chlorophytes</taxon>
        <taxon>Trebouxiophyceae</taxon>
        <taxon>Chlorellales</taxon>
        <taxon>Chlorellaceae</taxon>
        <taxon>Prototheca</taxon>
    </lineage>
</organism>
<evidence type="ECO:0000313" key="5">
    <source>
        <dbReference type="EMBL" id="KAK2076165.1"/>
    </source>
</evidence>
<reference evidence="5" key="1">
    <citation type="submission" date="2021-01" db="EMBL/GenBank/DDBJ databases">
        <authorList>
            <person name="Eckstrom K.M.E."/>
        </authorList>
    </citation>
    <scope>NUCLEOTIDE SEQUENCE</scope>
    <source>
        <strain evidence="5">UVCC 0001</strain>
    </source>
</reference>
<dbReference type="GO" id="GO:0042393">
    <property type="term" value="F:histone binding"/>
    <property type="evidence" value="ECO:0007669"/>
    <property type="project" value="TreeGrafter"/>
</dbReference>
<dbReference type="Proteomes" id="UP001255856">
    <property type="component" value="Unassembled WGS sequence"/>
</dbReference>
<dbReference type="InterPro" id="IPR019544">
    <property type="entry name" value="Tetratricopeptide_SHNi-TPR_dom"/>
</dbReference>
<feature type="compositionally biased region" description="Acidic residues" evidence="3">
    <location>
        <begin position="113"/>
        <end position="123"/>
    </location>
</feature>
<feature type="compositionally biased region" description="Acidic residues" evidence="3">
    <location>
        <begin position="85"/>
        <end position="103"/>
    </location>
</feature>
<protein>
    <recommendedName>
        <fullName evidence="4">Tetratricopeptide SHNi-TPR domain-containing protein</fullName>
    </recommendedName>
</protein>
<dbReference type="Gene3D" id="1.25.40.10">
    <property type="entry name" value="Tetratricopeptide repeat domain"/>
    <property type="match status" value="1"/>
</dbReference>
<feature type="region of interest" description="Disordered" evidence="3">
    <location>
        <begin position="1"/>
        <end position="25"/>
    </location>
</feature>
<comment type="caution">
    <text evidence="5">The sequence shown here is derived from an EMBL/GenBank/DDBJ whole genome shotgun (WGS) entry which is preliminary data.</text>
</comment>
<keyword evidence="6" id="KW-1185">Reference proteome</keyword>
<dbReference type="InterPro" id="IPR051730">
    <property type="entry name" value="NASP-like"/>
</dbReference>
<evidence type="ECO:0000256" key="2">
    <source>
        <dbReference type="ARBA" id="ARBA00022803"/>
    </source>
</evidence>
<evidence type="ECO:0000256" key="1">
    <source>
        <dbReference type="ARBA" id="ARBA00022737"/>
    </source>
</evidence>
<feature type="compositionally biased region" description="Gly residues" evidence="3">
    <location>
        <begin position="370"/>
        <end position="379"/>
    </location>
</feature>
<dbReference type="GO" id="GO:0006335">
    <property type="term" value="P:DNA replication-dependent chromatin assembly"/>
    <property type="evidence" value="ECO:0007669"/>
    <property type="project" value="TreeGrafter"/>
</dbReference>
<feature type="domain" description="Tetratricopeptide SHNi-TPR" evidence="4">
    <location>
        <begin position="152"/>
        <end position="181"/>
    </location>
</feature>
<keyword evidence="2" id="KW-0802">TPR repeat</keyword>
<feature type="compositionally biased region" description="Basic and acidic residues" evidence="3">
    <location>
        <begin position="348"/>
        <end position="366"/>
    </location>
</feature>
<proteinExistence type="predicted"/>
<feature type="region of interest" description="Disordered" evidence="3">
    <location>
        <begin position="295"/>
        <end position="379"/>
    </location>
</feature>
<dbReference type="GO" id="GO:0005654">
    <property type="term" value="C:nucleoplasm"/>
    <property type="evidence" value="ECO:0007669"/>
    <property type="project" value="TreeGrafter"/>
</dbReference>
<keyword evidence="1" id="KW-0677">Repeat</keyword>
<feature type="compositionally biased region" description="Low complexity" evidence="3">
    <location>
        <begin position="298"/>
        <end position="310"/>
    </location>
</feature>
<dbReference type="EMBL" id="JASFZW010000011">
    <property type="protein sequence ID" value="KAK2076165.1"/>
    <property type="molecule type" value="Genomic_DNA"/>
</dbReference>
<gene>
    <name evidence="5" type="ORF">QBZ16_001097</name>
</gene>
<dbReference type="Pfam" id="PF10516">
    <property type="entry name" value="SHNi-TPR"/>
    <property type="match status" value="1"/>
</dbReference>
<evidence type="ECO:0000256" key="3">
    <source>
        <dbReference type="SAM" id="MobiDB-lite"/>
    </source>
</evidence>